<organism evidence="2 3">
    <name type="scientific">Segatella buccae</name>
    <dbReference type="NCBI Taxonomy" id="28126"/>
    <lineage>
        <taxon>Bacteria</taxon>
        <taxon>Pseudomonadati</taxon>
        <taxon>Bacteroidota</taxon>
        <taxon>Bacteroidia</taxon>
        <taxon>Bacteroidales</taxon>
        <taxon>Prevotellaceae</taxon>
        <taxon>Segatella</taxon>
    </lineage>
</organism>
<dbReference type="PANTHER" id="PTHR22916">
    <property type="entry name" value="GLYCOSYLTRANSFERASE"/>
    <property type="match status" value="1"/>
</dbReference>
<dbReference type="Pfam" id="PF00535">
    <property type="entry name" value="Glycos_transf_2"/>
    <property type="match status" value="1"/>
</dbReference>
<comment type="caution">
    <text evidence="2">The sequence shown here is derived from an EMBL/GenBank/DDBJ whole genome shotgun (WGS) entry which is preliminary data.</text>
</comment>
<name>A0AAQ1UIR8_9BACT</name>
<dbReference type="InterPro" id="IPR001173">
    <property type="entry name" value="Glyco_trans_2-like"/>
</dbReference>
<gene>
    <name evidence="2" type="primary">kfoC_4</name>
    <name evidence="2" type="ORF">NCTC13063_01548</name>
</gene>
<accession>A0AAQ1UIR8</accession>
<dbReference type="InterPro" id="IPR029044">
    <property type="entry name" value="Nucleotide-diphossugar_trans"/>
</dbReference>
<reference evidence="2 3" key="1">
    <citation type="submission" date="2018-06" db="EMBL/GenBank/DDBJ databases">
        <authorList>
            <consortium name="Pathogen Informatics"/>
            <person name="Doyle S."/>
        </authorList>
    </citation>
    <scope>NUCLEOTIDE SEQUENCE [LARGE SCALE GENOMIC DNA]</scope>
    <source>
        <strain evidence="2 3">NCTC13063</strain>
    </source>
</reference>
<dbReference type="Proteomes" id="UP000255283">
    <property type="component" value="Unassembled WGS sequence"/>
</dbReference>
<feature type="domain" description="Glycosyltransferase 2-like" evidence="1">
    <location>
        <begin position="3"/>
        <end position="118"/>
    </location>
</feature>
<evidence type="ECO:0000259" key="1">
    <source>
        <dbReference type="Pfam" id="PF00535"/>
    </source>
</evidence>
<evidence type="ECO:0000313" key="3">
    <source>
        <dbReference type="Proteomes" id="UP000255283"/>
    </source>
</evidence>
<dbReference type="RefSeq" id="WP_115153754.1">
    <property type="nucleotide sequence ID" value="NZ_DBFWLE010000013.1"/>
</dbReference>
<sequence>MISVIVPVYNSEDTLRPCVESILSQSFTDFELILVNDGSTDLSGRICDECAAFDARVRVKHQANGGRTRARHEGVKLSRGEWVTFVDSDDALATDALQLLSGRATADVDIVFGNGYTLPCMARDFIPMAEFRHCAVRGEGTIGVPWGSLYRRTLLTDYVFDLPRDIYMGEDYIYWLRMVFATDLPVAVVQARVYDKGPEHTSNVFQWTADYCARLHGLRLSAIPAECHGEYMHDMIADRLVNLFSVAVCQSRSHWAGSAFYQSLMADIRACHYSLTLKQRLFLHCPSRRIRKLCSLLS</sequence>
<dbReference type="PANTHER" id="PTHR22916:SF3">
    <property type="entry name" value="UDP-GLCNAC:BETAGAL BETA-1,3-N-ACETYLGLUCOSAMINYLTRANSFERASE-LIKE PROTEIN 1"/>
    <property type="match status" value="1"/>
</dbReference>
<protein>
    <submittedName>
        <fullName evidence="2">Chondroitin polymerase</fullName>
    </submittedName>
</protein>
<dbReference type="CDD" id="cd00761">
    <property type="entry name" value="Glyco_tranf_GTA_type"/>
    <property type="match status" value="1"/>
</dbReference>
<dbReference type="EMBL" id="UGTJ01000001">
    <property type="protein sequence ID" value="SUB80265.1"/>
    <property type="molecule type" value="Genomic_DNA"/>
</dbReference>
<dbReference type="Gene3D" id="3.90.550.10">
    <property type="entry name" value="Spore Coat Polysaccharide Biosynthesis Protein SpsA, Chain A"/>
    <property type="match status" value="1"/>
</dbReference>
<dbReference type="AlphaFoldDB" id="A0AAQ1UIR8"/>
<dbReference type="SUPFAM" id="SSF53448">
    <property type="entry name" value="Nucleotide-diphospho-sugar transferases"/>
    <property type="match status" value="1"/>
</dbReference>
<proteinExistence type="predicted"/>
<dbReference type="GO" id="GO:0016758">
    <property type="term" value="F:hexosyltransferase activity"/>
    <property type="evidence" value="ECO:0007669"/>
    <property type="project" value="UniProtKB-ARBA"/>
</dbReference>
<evidence type="ECO:0000313" key="2">
    <source>
        <dbReference type="EMBL" id="SUB80265.1"/>
    </source>
</evidence>